<dbReference type="Gene3D" id="3.90.1580.10">
    <property type="entry name" value="paralog of FGE (formylglycine-generating enzyme)"/>
    <property type="match status" value="1"/>
</dbReference>
<dbReference type="InterPro" id="IPR001309">
    <property type="entry name" value="Pept_C14_p20"/>
</dbReference>
<dbReference type="SUPFAM" id="SSF56436">
    <property type="entry name" value="C-type lectin-like"/>
    <property type="match status" value="1"/>
</dbReference>
<dbReference type="GO" id="GO:0004197">
    <property type="term" value="F:cysteine-type endopeptidase activity"/>
    <property type="evidence" value="ECO:0007669"/>
    <property type="project" value="InterPro"/>
</dbReference>
<reference evidence="3 4" key="1">
    <citation type="journal article" date="2013" name="Environ. Microbiol.">
        <title>Complete genome, catabolic sub-proteomes and key-metabolites of Desulfobacula toluolica Tol2, a marine, aromatic compound-degrading, sulfate-reducing bacterium.</title>
        <authorList>
            <person name="Wohlbrand L."/>
            <person name="Jacob J.H."/>
            <person name="Kube M."/>
            <person name="Mussmann M."/>
            <person name="Jarling R."/>
            <person name="Beck A."/>
            <person name="Amann R."/>
            <person name="Wilkes H."/>
            <person name="Reinhardt R."/>
            <person name="Rabus R."/>
        </authorList>
    </citation>
    <scope>NUCLEOTIDE SEQUENCE [LARGE SCALE GENOMIC DNA]</scope>
    <source>
        <strain evidence="4">DSM 7467 / Tol2</strain>
    </source>
</reference>
<dbReference type="InterPro" id="IPR042095">
    <property type="entry name" value="SUMF_sf"/>
</dbReference>
<organism evidence="3 4">
    <name type="scientific">Desulfobacula toluolica (strain DSM 7467 / Tol2)</name>
    <dbReference type="NCBI Taxonomy" id="651182"/>
    <lineage>
        <taxon>Bacteria</taxon>
        <taxon>Pseudomonadati</taxon>
        <taxon>Thermodesulfobacteriota</taxon>
        <taxon>Desulfobacteria</taxon>
        <taxon>Desulfobacterales</taxon>
        <taxon>Desulfobacteraceae</taxon>
        <taxon>Desulfobacula</taxon>
    </lineage>
</organism>
<dbReference type="PROSITE" id="PS50208">
    <property type="entry name" value="CASPASE_P20"/>
    <property type="match status" value="1"/>
</dbReference>
<dbReference type="PATRIC" id="fig|651182.5.peg.103"/>
<dbReference type="AlphaFoldDB" id="K0NBZ6"/>
<keyword evidence="1" id="KW-0812">Transmembrane</keyword>
<accession>K0NBZ6</accession>
<feature type="domain" description="Caspase family p20" evidence="2">
    <location>
        <begin position="55"/>
        <end position="184"/>
    </location>
</feature>
<sequence length="605" mass="68785">MFILNSVLFKYLEADFYPLEKRKKDHIQEQAMIQKMIFFAVLLLFAANITMATTGKRTALVIGNSTYRSGPLKNSVNDAVAMAHVLKRLGFDVILKTDVPKKVMLKSFREFSKKLLRSEIGLFYFAGHGMQINGINYLIPVHTTIREESEVEFEAVAVGRLLAKMKRAGNPLNIVILDACRDNPFKQSFRNFQKGFVQMNAPLGTVIAYATSPGSVAADGDGRNGTYTEALLKNFQNPNLDIQKMFNQTGLDVMKKTNKQQVPWVSTTPFPDYFLAGKALPPSSESSDKSHVKFKPVQKPLVNKPVTNKPAKPEPGDTWTDPVLGMEFVRVPGGCFKMGQTKAEKQYLIKEAGQDMYSRYCMDELPLHKVCVDGFWMAKTEVTRGQFKQFVKETGYRTDADKKGKAWIKNKHTNWIWKEEIGYNWKKPGFSQTDIHPVVCVSWNDAKVFINWLNQKSEQKFSLPTEAQWEYAARGGTKFMRFWGDSDSQACNYANVADKGSGWDPSFACSDGYQFTAPVGTYLPNPFGLFDMLGNAWEWCEDVYDKNAYSKHDHNNPFITSGSAFRVDRGGSWDYLPKFLRAAYRRRDLTDYRDSFLGFRLTINN</sequence>
<dbReference type="STRING" id="651182.TOL2_C00860"/>
<dbReference type="GO" id="GO:0006508">
    <property type="term" value="P:proteolysis"/>
    <property type="evidence" value="ECO:0007669"/>
    <property type="project" value="InterPro"/>
</dbReference>
<evidence type="ECO:0000313" key="3">
    <source>
        <dbReference type="EMBL" id="CCK78256.1"/>
    </source>
</evidence>
<dbReference type="Proteomes" id="UP000007347">
    <property type="component" value="Chromosome"/>
</dbReference>
<keyword evidence="4" id="KW-1185">Reference proteome</keyword>
<dbReference type="GO" id="GO:0120147">
    <property type="term" value="F:formylglycine-generating oxidase activity"/>
    <property type="evidence" value="ECO:0007669"/>
    <property type="project" value="TreeGrafter"/>
</dbReference>
<dbReference type="Pfam" id="PF00656">
    <property type="entry name" value="Peptidase_C14"/>
    <property type="match status" value="1"/>
</dbReference>
<name>K0NBZ6_DESTT</name>
<dbReference type="InterPro" id="IPR016187">
    <property type="entry name" value="CTDL_fold"/>
</dbReference>
<dbReference type="InterPro" id="IPR005532">
    <property type="entry name" value="SUMF_dom"/>
</dbReference>
<feature type="transmembrane region" description="Helical" evidence="1">
    <location>
        <begin position="32"/>
        <end position="51"/>
    </location>
</feature>
<dbReference type="KEGG" id="dto:TOL2_C00860"/>
<dbReference type="PANTHER" id="PTHR23150:SF19">
    <property type="entry name" value="FORMYLGLYCINE-GENERATING ENZYME"/>
    <property type="match status" value="1"/>
</dbReference>
<gene>
    <name evidence="3" type="ordered locus">TOL2_C00860</name>
</gene>
<dbReference type="Gene3D" id="3.40.50.1460">
    <property type="match status" value="1"/>
</dbReference>
<dbReference type="EMBL" id="FO203503">
    <property type="protein sequence ID" value="CCK78256.1"/>
    <property type="molecule type" value="Genomic_DNA"/>
</dbReference>
<evidence type="ECO:0000313" key="4">
    <source>
        <dbReference type="Proteomes" id="UP000007347"/>
    </source>
</evidence>
<protein>
    <submittedName>
        <fullName evidence="3">Uncharacterized protein related to peptidase C14</fullName>
    </submittedName>
</protein>
<dbReference type="Pfam" id="PF03781">
    <property type="entry name" value="FGE-sulfatase"/>
    <property type="match status" value="1"/>
</dbReference>
<keyword evidence="1" id="KW-0472">Membrane</keyword>
<dbReference type="PANTHER" id="PTHR23150">
    <property type="entry name" value="SULFATASE MODIFYING FACTOR 1, 2"/>
    <property type="match status" value="1"/>
</dbReference>
<proteinExistence type="predicted"/>
<evidence type="ECO:0000256" key="1">
    <source>
        <dbReference type="SAM" id="Phobius"/>
    </source>
</evidence>
<dbReference type="SUPFAM" id="SSF52129">
    <property type="entry name" value="Caspase-like"/>
    <property type="match status" value="1"/>
</dbReference>
<dbReference type="InterPro" id="IPR051043">
    <property type="entry name" value="Sulfatase_Mod_Factor_Kinase"/>
</dbReference>
<keyword evidence="1" id="KW-1133">Transmembrane helix</keyword>
<dbReference type="HOGENOM" id="CLU_010181_1_0_7"/>
<evidence type="ECO:0000259" key="2">
    <source>
        <dbReference type="PROSITE" id="PS50208"/>
    </source>
</evidence>
<dbReference type="InterPro" id="IPR011600">
    <property type="entry name" value="Pept_C14_caspase"/>
</dbReference>
<dbReference type="InterPro" id="IPR029030">
    <property type="entry name" value="Caspase-like_dom_sf"/>
</dbReference>